<dbReference type="OrthoDB" id="9793236at2"/>
<dbReference type="InterPro" id="IPR000477">
    <property type="entry name" value="RT_dom"/>
</dbReference>
<dbReference type="AlphaFoldDB" id="A0A1H3CLP7"/>
<dbReference type="CDD" id="cd01651">
    <property type="entry name" value="RT_G2_intron"/>
    <property type="match status" value="1"/>
</dbReference>
<accession>A0A1H3CLP7</accession>
<evidence type="ECO:0000259" key="2">
    <source>
        <dbReference type="PROSITE" id="PS50878"/>
    </source>
</evidence>
<keyword evidence="3" id="KW-0808">Transferase</keyword>
<name>A0A1H3CLP7_9RHOB</name>
<sequence length="432" mass="48054">MMDSDRTRGTSAKLTLNVRKFQTLWSAWIAVRTKALYSKNRKTAEDAARIEQNPARSIRALHEALRAGTFEFSLQKGVLKTRSGKDPRPIVVSPVMNRIVQRAILDTLQSESPSLKSRLGAIPETLRTPTSVGGIPGRGAQSAVRLIQGAVEGGGRHFIRSDIRDFFTRVPTGQVIEFVRAQTREDQFADLIVRGLRVELENADDPLVREWLSLFPDGEIGVPQGSSLSAFCANVVLAEFDAALNDRGITMVRYIDDFVILGPNQRAVNKAWERGLKILNGLGLEAHTPRRGGAKASFGDSADGFDFLSFHFRGCQVGVSRDAKQRLIQEVRGDLSKARRDIGRSTKLPRRAEPRFAQALVAVDRKVRGWGDSFRIVDQRVQFSQVDEVISDEVERFIRWYVRQSAEAPSGERMRSLGVALLADTPSGWSEN</sequence>
<dbReference type="InterPro" id="IPR051083">
    <property type="entry name" value="GrpII_Intron_Splice-Mob/Def"/>
</dbReference>
<dbReference type="SUPFAM" id="SSF56672">
    <property type="entry name" value="DNA/RNA polymerases"/>
    <property type="match status" value="1"/>
</dbReference>
<dbReference type="RefSeq" id="WP_092683655.1">
    <property type="nucleotide sequence ID" value="NZ_FNMZ01000006.1"/>
</dbReference>
<protein>
    <submittedName>
        <fullName evidence="3">Retron-type reverse transcriptase</fullName>
    </submittedName>
</protein>
<keyword evidence="3" id="KW-0548">Nucleotidyltransferase</keyword>
<dbReference type="PANTHER" id="PTHR34047:SF8">
    <property type="entry name" value="PROTEIN YKFC"/>
    <property type="match status" value="1"/>
</dbReference>
<keyword evidence="3" id="KW-0695">RNA-directed DNA polymerase</keyword>
<dbReference type="Pfam" id="PF00078">
    <property type="entry name" value="RVT_1"/>
    <property type="match status" value="1"/>
</dbReference>
<evidence type="ECO:0000313" key="3">
    <source>
        <dbReference type="EMBL" id="SDX55006.1"/>
    </source>
</evidence>
<organism evidence="3 4">
    <name type="scientific">Albimonas donghaensis</name>
    <dbReference type="NCBI Taxonomy" id="356660"/>
    <lineage>
        <taxon>Bacteria</taxon>
        <taxon>Pseudomonadati</taxon>
        <taxon>Pseudomonadota</taxon>
        <taxon>Alphaproteobacteria</taxon>
        <taxon>Rhodobacterales</taxon>
        <taxon>Paracoccaceae</taxon>
        <taxon>Albimonas</taxon>
    </lineage>
</organism>
<feature type="domain" description="Reverse transcriptase" evidence="2">
    <location>
        <begin position="59"/>
        <end position="312"/>
    </location>
</feature>
<dbReference type="GO" id="GO:0003964">
    <property type="term" value="F:RNA-directed DNA polymerase activity"/>
    <property type="evidence" value="ECO:0007669"/>
    <property type="project" value="UniProtKB-KW"/>
</dbReference>
<dbReference type="EMBL" id="FNMZ01000006">
    <property type="protein sequence ID" value="SDX55006.1"/>
    <property type="molecule type" value="Genomic_DNA"/>
</dbReference>
<proteinExistence type="inferred from homology"/>
<dbReference type="InterPro" id="IPR043502">
    <property type="entry name" value="DNA/RNA_pol_sf"/>
</dbReference>
<comment type="similarity">
    <text evidence="1">Belongs to the bacterial reverse transcriptase family.</text>
</comment>
<keyword evidence="4" id="KW-1185">Reference proteome</keyword>
<dbReference type="Proteomes" id="UP000199118">
    <property type="component" value="Unassembled WGS sequence"/>
</dbReference>
<gene>
    <name evidence="3" type="ORF">SAMN05444336_106151</name>
</gene>
<evidence type="ECO:0000256" key="1">
    <source>
        <dbReference type="ARBA" id="ARBA00034120"/>
    </source>
</evidence>
<dbReference type="PANTHER" id="PTHR34047">
    <property type="entry name" value="NUCLEAR INTRON MATURASE 1, MITOCHONDRIAL-RELATED"/>
    <property type="match status" value="1"/>
</dbReference>
<dbReference type="PROSITE" id="PS50878">
    <property type="entry name" value="RT_POL"/>
    <property type="match status" value="1"/>
</dbReference>
<evidence type="ECO:0000313" key="4">
    <source>
        <dbReference type="Proteomes" id="UP000199118"/>
    </source>
</evidence>
<reference evidence="3 4" key="1">
    <citation type="submission" date="2016-10" db="EMBL/GenBank/DDBJ databases">
        <authorList>
            <person name="de Groot N.N."/>
        </authorList>
    </citation>
    <scope>NUCLEOTIDE SEQUENCE [LARGE SCALE GENOMIC DNA]</scope>
    <source>
        <strain evidence="3 4">DSM 17890</strain>
    </source>
</reference>